<dbReference type="InterPro" id="IPR002068">
    <property type="entry name" value="A-crystallin/Hsp20_dom"/>
</dbReference>
<evidence type="ECO:0000256" key="2">
    <source>
        <dbReference type="RuleBase" id="RU003616"/>
    </source>
</evidence>
<evidence type="ECO:0000313" key="5">
    <source>
        <dbReference type="Proteomes" id="UP001062901"/>
    </source>
</evidence>
<dbReference type="InterPro" id="IPR008978">
    <property type="entry name" value="HSP20-like_chaperone"/>
</dbReference>
<dbReference type="Proteomes" id="UP001062901">
    <property type="component" value="Unassembled WGS sequence"/>
</dbReference>
<evidence type="ECO:0000313" key="4">
    <source>
        <dbReference type="EMBL" id="GBQ09012.1"/>
    </source>
</evidence>
<feature type="domain" description="SHSP" evidence="3">
    <location>
        <begin position="27"/>
        <end position="141"/>
    </location>
</feature>
<name>A0ABQ0P1F0_9PROT</name>
<keyword evidence="5" id="KW-1185">Reference proteome</keyword>
<keyword evidence="4" id="KW-0346">Stress response</keyword>
<comment type="similarity">
    <text evidence="1 2">Belongs to the small heat shock protein (HSP20) family.</text>
</comment>
<sequence>MGYDTANLLRSTIGFEHLVHHALHDSKSHRCSYPSHNVEKTTDTDYTLTIVVAGFRPEDITITIENQILFVRGHSPRHDTHDHQRKWIHRGIAARAFERSFALAASLAITEAYFDNGLLKIFLQHAFPRKSEPRSISIATHPPH</sequence>
<comment type="caution">
    <text evidence="4">The sequence shown here is derived from an EMBL/GenBank/DDBJ whole genome shotgun (WGS) entry which is preliminary data.</text>
</comment>
<dbReference type="PANTHER" id="PTHR47062">
    <property type="match status" value="1"/>
</dbReference>
<accession>A0ABQ0P1F0</accession>
<dbReference type="SUPFAM" id="SSF49764">
    <property type="entry name" value="HSP20-like chaperones"/>
    <property type="match status" value="1"/>
</dbReference>
<dbReference type="Gene3D" id="2.60.40.790">
    <property type="match status" value="1"/>
</dbReference>
<dbReference type="PANTHER" id="PTHR47062:SF1">
    <property type="entry name" value="SMALL HEAT SHOCK PROTEIN IBPA"/>
    <property type="match status" value="1"/>
</dbReference>
<dbReference type="Pfam" id="PF00011">
    <property type="entry name" value="HSP20"/>
    <property type="match status" value="1"/>
</dbReference>
<organism evidence="4 5">
    <name type="scientific">Saccharibacter floricola DSM 15669</name>
    <dbReference type="NCBI Taxonomy" id="1123227"/>
    <lineage>
        <taxon>Bacteria</taxon>
        <taxon>Pseudomonadati</taxon>
        <taxon>Pseudomonadota</taxon>
        <taxon>Alphaproteobacteria</taxon>
        <taxon>Acetobacterales</taxon>
        <taxon>Acetobacteraceae</taxon>
        <taxon>Saccharibacter</taxon>
    </lineage>
</organism>
<proteinExistence type="inferred from homology"/>
<gene>
    <name evidence="4" type="ORF">AA15669_2016</name>
</gene>
<dbReference type="RefSeq" id="WP_018980392.1">
    <property type="nucleotide sequence ID" value="NZ_BAQD01000147.1"/>
</dbReference>
<dbReference type="EMBL" id="BAQD01000147">
    <property type="protein sequence ID" value="GBQ09012.1"/>
    <property type="molecule type" value="Genomic_DNA"/>
</dbReference>
<reference evidence="4" key="1">
    <citation type="submission" date="2013-04" db="EMBL/GenBank/DDBJ databases">
        <title>The genome sequencing project of 58 acetic acid bacteria.</title>
        <authorList>
            <person name="Okamoto-Kainuma A."/>
            <person name="Ishikawa M."/>
            <person name="Umino S."/>
            <person name="Koizumi Y."/>
            <person name="Shiwa Y."/>
            <person name="Yoshikawa H."/>
            <person name="Matsutani M."/>
            <person name="Matsushita K."/>
        </authorList>
    </citation>
    <scope>NUCLEOTIDE SEQUENCE</scope>
    <source>
        <strain evidence="4">DSM 15669</strain>
    </source>
</reference>
<dbReference type="PROSITE" id="PS01031">
    <property type="entry name" value="SHSP"/>
    <property type="match status" value="1"/>
</dbReference>
<evidence type="ECO:0000256" key="1">
    <source>
        <dbReference type="PROSITE-ProRule" id="PRU00285"/>
    </source>
</evidence>
<evidence type="ECO:0000259" key="3">
    <source>
        <dbReference type="PROSITE" id="PS01031"/>
    </source>
</evidence>
<protein>
    <submittedName>
        <fullName evidence="4">Small heat shock protein</fullName>
    </submittedName>
</protein>